<dbReference type="InterPro" id="IPR001584">
    <property type="entry name" value="Integrase_cat-core"/>
</dbReference>
<evidence type="ECO:0000313" key="4">
    <source>
        <dbReference type="Proteomes" id="UP001217500"/>
    </source>
</evidence>
<dbReference type="InterPro" id="IPR015378">
    <property type="entry name" value="Transposase-like_Mu_C"/>
</dbReference>
<feature type="compositionally biased region" description="Low complexity" evidence="1">
    <location>
        <begin position="66"/>
        <end position="78"/>
    </location>
</feature>
<gene>
    <name evidence="3" type="ORF">PH603_07505</name>
</gene>
<protein>
    <submittedName>
        <fullName evidence="3">Mu transposase C-terminal domain-containing protein</fullName>
    </submittedName>
</protein>
<dbReference type="InterPro" id="IPR012337">
    <property type="entry name" value="RNaseH-like_sf"/>
</dbReference>
<dbReference type="AlphaFoldDB" id="A0AAF0BN85"/>
<dbReference type="InterPro" id="IPR009004">
    <property type="entry name" value="Transposase_Mu_C"/>
</dbReference>
<evidence type="ECO:0000256" key="1">
    <source>
        <dbReference type="SAM" id="MobiDB-lite"/>
    </source>
</evidence>
<dbReference type="SUPFAM" id="SSF53098">
    <property type="entry name" value="Ribonuclease H-like"/>
    <property type="match status" value="1"/>
</dbReference>
<dbReference type="GO" id="GO:0015074">
    <property type="term" value="P:DNA integration"/>
    <property type="evidence" value="ECO:0007669"/>
    <property type="project" value="InterPro"/>
</dbReference>
<proteinExistence type="predicted"/>
<dbReference type="Pfam" id="PF09299">
    <property type="entry name" value="Mu-transpos_C"/>
    <property type="match status" value="1"/>
</dbReference>
<organism evidence="3 4">
    <name type="scientific">Gimibacter soli</name>
    <dbReference type="NCBI Taxonomy" id="3024400"/>
    <lineage>
        <taxon>Bacteria</taxon>
        <taxon>Pseudomonadati</taxon>
        <taxon>Pseudomonadota</taxon>
        <taxon>Alphaproteobacteria</taxon>
        <taxon>Kordiimonadales</taxon>
        <taxon>Temperatibacteraceae</taxon>
        <taxon>Gimibacter</taxon>
    </lineage>
</organism>
<dbReference type="RefSeq" id="WP_289505445.1">
    <property type="nucleotide sequence ID" value="NZ_CP116805.1"/>
</dbReference>
<feature type="region of interest" description="Disordered" evidence="1">
    <location>
        <begin position="59"/>
        <end position="78"/>
    </location>
</feature>
<accession>A0AAF0BN85</accession>
<name>A0AAF0BN85_9PROT</name>
<reference evidence="3" key="1">
    <citation type="submission" date="2023-01" db="EMBL/GenBank/DDBJ databases">
        <title>The genome sequence of Kordiimonadaceae bacterium 6D33.</title>
        <authorList>
            <person name="Liu Y."/>
        </authorList>
    </citation>
    <scope>NUCLEOTIDE SEQUENCE</scope>
    <source>
        <strain evidence="3">6D33</strain>
    </source>
</reference>
<feature type="domain" description="Integrase catalytic" evidence="2">
    <location>
        <begin position="152"/>
        <end position="373"/>
    </location>
</feature>
<feature type="region of interest" description="Disordered" evidence="1">
    <location>
        <begin position="500"/>
        <end position="542"/>
    </location>
</feature>
<keyword evidence="4" id="KW-1185">Reference proteome</keyword>
<sequence>MYDQLDLEKLRDLRERMETLRPLAVDPNLGRDAVQAAAARLDLSERHVRRCVTDLRNNPIADSVDPARQQGRPRQPRLPRQTRIILYAKIQSFLLGTAEWKSRKALHAEIEAACLDTNTLVPSLSTVRRKVAELSKICKARARQIKGEVRDYKPTPHHHDVAWPLDEVQIDHTLMDLIVDLEEFGLGLKRIWLTLAIDVASRMIYGFHLGLKAPTARTVGLTVMMGMLPKRPVVEASGVSWEEVVEAIEVDPWPIFGVPQVIATDNGKDFRSRAAQMAYVQFGIRASYRPVGAPHYGGHIERLIGTFMKAVHELPGTTSSSPKCRGSYDSAGKAFLTLEDVEQWLVAKILEYHLTPHKGLDGITPLQKFQHLEAQRPHRFPMIPDEVDIRTAFLPTENRMVGKQGIRFANRYYYHPGLAELVGRRVAVKYHPARINQLYVCLNGLKPTFEALPIRNAGRCRYLEALVDRLPTAAMAAETKRQAAVARRLMVQRNALVERARGHRLRRTPAKALATPQVSLRTQAGRPAPSQPAPSTRLRNRG</sequence>
<dbReference type="InterPro" id="IPR036397">
    <property type="entry name" value="RNaseH_sf"/>
</dbReference>
<dbReference type="EMBL" id="CP116805">
    <property type="protein sequence ID" value="WCL55606.1"/>
    <property type="molecule type" value="Genomic_DNA"/>
</dbReference>
<dbReference type="GO" id="GO:0003676">
    <property type="term" value="F:nucleic acid binding"/>
    <property type="evidence" value="ECO:0007669"/>
    <property type="project" value="InterPro"/>
</dbReference>
<dbReference type="SUPFAM" id="SSF50610">
    <property type="entry name" value="mu transposase, C-terminal domain"/>
    <property type="match status" value="1"/>
</dbReference>
<evidence type="ECO:0000259" key="2">
    <source>
        <dbReference type="PROSITE" id="PS50994"/>
    </source>
</evidence>
<evidence type="ECO:0000313" key="3">
    <source>
        <dbReference type="EMBL" id="WCL55606.1"/>
    </source>
</evidence>
<dbReference type="PROSITE" id="PS50994">
    <property type="entry name" value="INTEGRASE"/>
    <property type="match status" value="1"/>
</dbReference>
<dbReference type="KEGG" id="gso:PH603_07505"/>
<dbReference type="Proteomes" id="UP001217500">
    <property type="component" value="Chromosome"/>
</dbReference>
<dbReference type="Gene3D" id="3.30.420.10">
    <property type="entry name" value="Ribonuclease H-like superfamily/Ribonuclease H"/>
    <property type="match status" value="1"/>
</dbReference>